<sequence length="412" mass="46164">MLPKITQLAMCFFASMCASASPFDQIGDMAVYSADKDGTKYSYTFLAVGKDDDGHIYGEGTLETEGTRLSFDYLHAGGEEYEIATRLKSLEADGSPKVAKRKATIRPGRNLVIQGMNAYFPTQFALKKESKPRDWKEARERNYYFKQGAGESNRKKEVELAWVRGSKNLFEVDKLYVFECPEERFAGFENPVDLHLNFMALGSLSGGRMFGVGYLSVEENGQKVLSNNFLWKQVSDVSGVVQFHLKEVSPEADWQELMLARRDGVYQFSGWGSLKSTLPWKCFLIVDKEELGSFSSERDVEGVRRLIEPRVNKVEVPKKVVPHEDFSVVGKVSVQRRSGFVTVVARIQNNTNRDYRSVYVSYALLDAQGNPIGKTLGSISDLRAGQSKVVESRAEDQGAKHVELDSIEGFGN</sequence>
<dbReference type="Proteomes" id="UP000176204">
    <property type="component" value="Chromosome I"/>
</dbReference>
<dbReference type="KEGG" id="agl:PYTT_0210"/>
<protein>
    <submittedName>
        <fullName evidence="2">Uncharacterized protein</fullName>
    </submittedName>
</protein>
<feature type="signal peptide" evidence="1">
    <location>
        <begin position="1"/>
        <end position="20"/>
    </location>
</feature>
<evidence type="ECO:0000256" key="1">
    <source>
        <dbReference type="SAM" id="SignalP"/>
    </source>
</evidence>
<dbReference type="RefSeq" id="WP_067772456.1">
    <property type="nucleotide sequence ID" value="NZ_LIGX01000002.1"/>
</dbReference>
<dbReference type="AlphaFoldDB" id="A0A1C7PEJ8"/>
<keyword evidence="3" id="KW-1185">Reference proteome</keyword>
<evidence type="ECO:0000313" key="2">
    <source>
        <dbReference type="EMBL" id="SEH71948.1"/>
    </source>
</evidence>
<organism evidence="2 3">
    <name type="scientific">Akkermansia glycaniphila</name>
    <dbReference type="NCBI Taxonomy" id="1679444"/>
    <lineage>
        <taxon>Bacteria</taxon>
        <taxon>Pseudomonadati</taxon>
        <taxon>Verrucomicrobiota</taxon>
        <taxon>Verrucomicrobiia</taxon>
        <taxon>Verrucomicrobiales</taxon>
        <taxon>Akkermansiaceae</taxon>
        <taxon>Akkermansia</taxon>
    </lineage>
</organism>
<proteinExistence type="predicted"/>
<name>A0A1C7PEJ8_9BACT</name>
<dbReference type="EMBL" id="LT629973">
    <property type="protein sequence ID" value="SEH71948.1"/>
    <property type="molecule type" value="Genomic_DNA"/>
</dbReference>
<reference evidence="3" key="1">
    <citation type="submission" date="2016-09" db="EMBL/GenBank/DDBJ databases">
        <authorList>
            <person name="Koehorst J."/>
        </authorList>
    </citation>
    <scope>NUCLEOTIDE SEQUENCE [LARGE SCALE GENOMIC DNA]</scope>
</reference>
<dbReference type="NCBIfam" id="NF038353">
    <property type="entry name" value="FxLYD_dom"/>
    <property type="match status" value="1"/>
</dbReference>
<keyword evidence="1" id="KW-0732">Signal</keyword>
<feature type="chain" id="PRO_5014266594" evidence="1">
    <location>
        <begin position="21"/>
        <end position="412"/>
    </location>
</feature>
<accession>A0A1C7PEJ8</accession>
<dbReference type="InterPro" id="IPR047676">
    <property type="entry name" value="FxLYD_dom"/>
</dbReference>
<evidence type="ECO:0000313" key="3">
    <source>
        <dbReference type="Proteomes" id="UP000176204"/>
    </source>
</evidence>
<gene>
    <name evidence="2" type="ORF">PYTT_0210</name>
</gene>